<protein>
    <submittedName>
        <fullName evidence="1">ARAD1C24706p</fullName>
    </submittedName>
</protein>
<name>A0A060T6Z8_BLAAD</name>
<dbReference type="EMBL" id="HG937693">
    <property type="protein sequence ID" value="CDP34971.1"/>
    <property type="molecule type" value="Genomic_DNA"/>
</dbReference>
<gene>
    <name evidence="1" type="ORF">GNLVRS02_ARAD1C24706g</name>
</gene>
<proteinExistence type="predicted"/>
<accession>A0A060T6Z8</accession>
<organism evidence="1">
    <name type="scientific">Blastobotrys adeninivorans</name>
    <name type="common">Yeast</name>
    <name type="synonym">Arxula adeninivorans</name>
    <dbReference type="NCBI Taxonomy" id="409370"/>
    <lineage>
        <taxon>Eukaryota</taxon>
        <taxon>Fungi</taxon>
        <taxon>Dikarya</taxon>
        <taxon>Ascomycota</taxon>
        <taxon>Saccharomycotina</taxon>
        <taxon>Dipodascomycetes</taxon>
        <taxon>Dipodascales</taxon>
        <taxon>Trichomonascaceae</taxon>
        <taxon>Blastobotrys</taxon>
    </lineage>
</organism>
<dbReference type="AlphaFoldDB" id="A0A060T6Z8"/>
<evidence type="ECO:0000313" key="1">
    <source>
        <dbReference type="EMBL" id="CDP34971.1"/>
    </source>
</evidence>
<reference evidence="1" key="2">
    <citation type="submission" date="2014-06" db="EMBL/GenBank/DDBJ databases">
        <title>The complete genome of Blastobotrys (Arxula) adeninivorans LS3 - a yeast of biotechnological interest.</title>
        <authorList>
            <person name="Kunze G."/>
            <person name="Gaillardin C."/>
            <person name="Czernicka M."/>
            <person name="Durrens P."/>
            <person name="Martin T."/>
            <person name="Boer E."/>
            <person name="Gabaldon T."/>
            <person name="Cruz J."/>
            <person name="Talla E."/>
            <person name="Marck C."/>
            <person name="Goffeau A."/>
            <person name="Barbe V."/>
            <person name="Baret P."/>
            <person name="Baronian K."/>
            <person name="Beier S."/>
            <person name="Bleykasten C."/>
            <person name="Bode R."/>
            <person name="Casaregola S."/>
            <person name="Despons L."/>
            <person name="Fairhead C."/>
            <person name="Giersberg M."/>
            <person name="Gierski P."/>
            <person name="Hahnel U."/>
            <person name="Hartmann A."/>
            <person name="Jankowska D."/>
            <person name="Jubin C."/>
            <person name="Jung P."/>
            <person name="Lafontaine I."/>
            <person name="Leh-Louis V."/>
            <person name="Lemaire M."/>
            <person name="Marcet-Houben M."/>
            <person name="Mascher M."/>
            <person name="Morel G."/>
            <person name="Richard G.-F."/>
            <person name="Riechen J."/>
            <person name="Sacerdot C."/>
            <person name="Sarkar A."/>
            <person name="Savel G."/>
            <person name="Schacherer J."/>
            <person name="Sherman D."/>
            <person name="Straub M.-L."/>
            <person name="Stein N."/>
            <person name="Thierry A."/>
            <person name="Trautwein-Schult A."/>
            <person name="Westhof E."/>
            <person name="Worch S."/>
            <person name="Dujon B."/>
            <person name="Souciet J.-L."/>
            <person name="Wincker P."/>
            <person name="Scholz U."/>
            <person name="Neuveglise N."/>
        </authorList>
    </citation>
    <scope>NUCLEOTIDE SEQUENCE</scope>
    <source>
        <strain evidence="1">LS3</strain>
    </source>
</reference>
<reference evidence="1" key="1">
    <citation type="submission" date="2014-02" db="EMBL/GenBank/DDBJ databases">
        <authorList>
            <person name="Genoscope - CEA"/>
        </authorList>
    </citation>
    <scope>NUCLEOTIDE SEQUENCE</scope>
    <source>
        <strain evidence="1">LS3</strain>
    </source>
</reference>
<sequence length="119" mass="13052">MNLLNVLSCGLYHDHSVHNVDHLDHPSGGSPRPRKLNFFKRKSAEEPANAAVPTITGHDYRITCDDILPQRSQEMQTVTHTNTRSTFLPGDSDPMNYPVVVDGSLSPGFGLATSTHSNN</sequence>